<keyword evidence="4 12" id="KW-0378">Hydrolase</keyword>
<dbReference type="AlphaFoldDB" id="A0A1G4Q5M1"/>
<evidence type="ECO:0000256" key="2">
    <source>
        <dbReference type="ARBA" id="ARBA00010838"/>
    </source>
</evidence>
<dbReference type="InterPro" id="IPR018120">
    <property type="entry name" value="Glyco_hydro_1_AS"/>
</dbReference>
<dbReference type="PROSITE" id="PS00572">
    <property type="entry name" value="GLYCOSYL_HYDROL_F1_1"/>
    <property type="match status" value="1"/>
</dbReference>
<proteinExistence type="inferred from homology"/>
<evidence type="ECO:0000256" key="10">
    <source>
        <dbReference type="PIRSR" id="PIRSR617736-2"/>
    </source>
</evidence>
<evidence type="ECO:0000313" key="13">
    <source>
        <dbReference type="EMBL" id="SCW39725.1"/>
    </source>
</evidence>
<dbReference type="GO" id="GO:0030245">
    <property type="term" value="P:cellulose catabolic process"/>
    <property type="evidence" value="ECO:0007669"/>
    <property type="project" value="UniProtKB-KW"/>
</dbReference>
<evidence type="ECO:0000256" key="6">
    <source>
        <dbReference type="ARBA" id="ARBA00023277"/>
    </source>
</evidence>
<keyword evidence="5" id="KW-0136">Cellulose degradation</keyword>
<feature type="binding site" evidence="10">
    <location>
        <position position="150"/>
    </location>
    <ligand>
        <name>substrate</name>
    </ligand>
</feature>
<dbReference type="Gene3D" id="3.20.20.80">
    <property type="entry name" value="Glycosidases"/>
    <property type="match status" value="1"/>
</dbReference>
<comment type="similarity">
    <text evidence="2 12">Belongs to the glycosyl hydrolase 1 family.</text>
</comment>
<feature type="active site" description="Proton donor" evidence="9">
    <location>
        <position position="193"/>
    </location>
</feature>
<keyword evidence="14" id="KW-1185">Reference proteome</keyword>
<dbReference type="PANTHER" id="PTHR10353">
    <property type="entry name" value="GLYCOSYL HYDROLASE"/>
    <property type="match status" value="1"/>
</dbReference>
<dbReference type="PROSITE" id="PS00653">
    <property type="entry name" value="GLYCOSYL_HYDROL_F1_2"/>
    <property type="match status" value="1"/>
</dbReference>
<dbReference type="OrthoDB" id="9765195at2"/>
<dbReference type="InterPro" id="IPR001360">
    <property type="entry name" value="Glyco_hydro_1"/>
</dbReference>
<comment type="catalytic activity">
    <reaction evidence="1 12">
        <text>Hydrolysis of terminal, non-reducing beta-D-glucosyl residues with release of beta-D-glucose.</text>
        <dbReference type="EC" id="3.2.1.21"/>
    </reaction>
</comment>
<name>A0A1G4Q5M1_9CAUL</name>
<dbReference type="InterPro" id="IPR033132">
    <property type="entry name" value="GH_1_N_CS"/>
</dbReference>
<evidence type="ECO:0000256" key="9">
    <source>
        <dbReference type="PIRSR" id="PIRSR617736-1"/>
    </source>
</evidence>
<dbReference type="EC" id="3.2.1.21" evidence="3 12"/>
<dbReference type="Proteomes" id="UP000199150">
    <property type="component" value="Unassembled WGS sequence"/>
</dbReference>
<feature type="binding site" evidence="10">
    <location>
        <position position="323"/>
    </location>
    <ligand>
        <name>substrate</name>
    </ligand>
</feature>
<dbReference type="STRING" id="260084.SAMN02927928_0928"/>
<feature type="binding site" evidence="10">
    <location>
        <position position="192"/>
    </location>
    <ligand>
        <name>substrate</name>
    </ligand>
</feature>
<evidence type="ECO:0000256" key="12">
    <source>
        <dbReference type="RuleBase" id="RU361175"/>
    </source>
</evidence>
<dbReference type="NCBIfam" id="TIGR03356">
    <property type="entry name" value="BGL"/>
    <property type="match status" value="1"/>
</dbReference>
<dbReference type="PANTHER" id="PTHR10353:SF36">
    <property type="entry name" value="LP05116P"/>
    <property type="match status" value="1"/>
</dbReference>
<feature type="active site" description="Nucleophile" evidence="9 11">
    <location>
        <position position="381"/>
    </location>
</feature>
<dbReference type="EMBL" id="FMTS01000001">
    <property type="protein sequence ID" value="SCW39725.1"/>
    <property type="molecule type" value="Genomic_DNA"/>
</dbReference>
<dbReference type="Pfam" id="PF00232">
    <property type="entry name" value="Glyco_hydro_1"/>
    <property type="match status" value="1"/>
</dbReference>
<dbReference type="GO" id="GO:0005829">
    <property type="term" value="C:cytosol"/>
    <property type="evidence" value="ECO:0007669"/>
    <property type="project" value="TreeGrafter"/>
</dbReference>
<evidence type="ECO:0000256" key="3">
    <source>
        <dbReference type="ARBA" id="ARBA00012744"/>
    </source>
</evidence>
<dbReference type="SUPFAM" id="SSF51445">
    <property type="entry name" value="(Trans)glycosidases"/>
    <property type="match status" value="1"/>
</dbReference>
<dbReference type="FunFam" id="3.20.20.80:FF:000004">
    <property type="entry name" value="Beta-glucosidase 6-phospho-beta-glucosidase"/>
    <property type="match status" value="1"/>
</dbReference>
<gene>
    <name evidence="13" type="ORF">SAMN02927928_0928</name>
</gene>
<dbReference type="PRINTS" id="PR00131">
    <property type="entry name" value="GLHYDRLASE1"/>
</dbReference>
<evidence type="ECO:0000256" key="7">
    <source>
        <dbReference type="ARBA" id="ARBA00023295"/>
    </source>
</evidence>
<evidence type="ECO:0000256" key="11">
    <source>
        <dbReference type="PROSITE-ProRule" id="PRU10055"/>
    </source>
</evidence>
<dbReference type="InterPro" id="IPR017736">
    <property type="entry name" value="Glyco_hydro_1_beta-glucosidase"/>
</dbReference>
<accession>A0A1G4Q5M1</accession>
<keyword evidence="8" id="KW-0624">Polysaccharide degradation</keyword>
<feature type="binding site" evidence="10">
    <location>
        <position position="49"/>
    </location>
    <ligand>
        <name>substrate</name>
    </ligand>
</feature>
<keyword evidence="7 12" id="KW-0326">Glycosidase</keyword>
<evidence type="ECO:0000313" key="14">
    <source>
        <dbReference type="Proteomes" id="UP000199150"/>
    </source>
</evidence>
<dbReference type="InterPro" id="IPR017853">
    <property type="entry name" value="GH"/>
</dbReference>
<reference evidence="14" key="1">
    <citation type="submission" date="2016-10" db="EMBL/GenBank/DDBJ databases">
        <authorList>
            <person name="Varghese N."/>
            <person name="Submissions S."/>
        </authorList>
    </citation>
    <scope>NUCLEOTIDE SEQUENCE [LARGE SCALE GENOMIC DNA]</scope>
    <source>
        <strain evidence="14">CGMCC 1.3431</strain>
    </source>
</reference>
<keyword evidence="6" id="KW-0119">Carbohydrate metabolism</keyword>
<sequence length="474" mass="52280">MTNINRRQLGYGLATGLAGAGLIGSAKAAPIDLSFPKDFRWGVATAAYQIEGAVHEDGRGQTNWDVFSHTPGKVANGDNGDVACDSYHRYADDIQLMKNLGVGTYRMSLAWSRIFPEGRGKPNQKGIDYYNRVVDTLLAAGIEPYVTLFHWDLPQALPGGWQNRDTALAFADYAGFMAGKLSDRVHNFMTVNELRCFTDLGHQVGIHAPGLKLDAAGVNQVRHHGTLAHGLGVQAIRAQAKPGTQVGLADNTVFYCPVMETPEHIAAAKKATREKNAMFLTAIMEGRYIDEYLTEQGAAAPKVQAGDMAAISSPLDFVALNIYTPEWVRADDGPAGYVTIPHIASSPRMASPWLVVGPEVAYWGPRMVSELWGPKTLYISENGASADDPVINGHIDDVDRVMYLRNYFGNFRRLVAEGYPLKGYFLWSLMDNFEWADGYGKRFGIHYVDFATQVRTPKLSALWYREVIRQGRIV</sequence>
<evidence type="ECO:0000256" key="8">
    <source>
        <dbReference type="ARBA" id="ARBA00023326"/>
    </source>
</evidence>
<feature type="binding site" evidence="10">
    <location>
        <position position="427"/>
    </location>
    <ligand>
        <name>substrate</name>
    </ligand>
</feature>
<dbReference type="RefSeq" id="WP_090644199.1">
    <property type="nucleotide sequence ID" value="NZ_CBCRYE010000001.1"/>
</dbReference>
<evidence type="ECO:0000256" key="5">
    <source>
        <dbReference type="ARBA" id="ARBA00023001"/>
    </source>
</evidence>
<feature type="binding site" evidence="10">
    <location>
        <begin position="434"/>
        <end position="435"/>
    </location>
    <ligand>
        <name>substrate</name>
    </ligand>
</feature>
<protein>
    <recommendedName>
        <fullName evidence="3 12">Beta-glucosidase</fullName>
        <ecNumber evidence="3 12">3.2.1.21</ecNumber>
    </recommendedName>
</protein>
<dbReference type="GO" id="GO:0008422">
    <property type="term" value="F:beta-glucosidase activity"/>
    <property type="evidence" value="ECO:0007669"/>
    <property type="project" value="UniProtKB-EC"/>
</dbReference>
<evidence type="ECO:0000256" key="1">
    <source>
        <dbReference type="ARBA" id="ARBA00000448"/>
    </source>
</evidence>
<organism evidence="13 14">
    <name type="scientific">Asticcacaulis taihuensis</name>
    <dbReference type="NCBI Taxonomy" id="260084"/>
    <lineage>
        <taxon>Bacteria</taxon>
        <taxon>Pseudomonadati</taxon>
        <taxon>Pseudomonadota</taxon>
        <taxon>Alphaproteobacteria</taxon>
        <taxon>Caulobacterales</taxon>
        <taxon>Caulobacteraceae</taxon>
        <taxon>Asticcacaulis</taxon>
    </lineage>
</organism>
<evidence type="ECO:0000256" key="4">
    <source>
        <dbReference type="ARBA" id="ARBA00022801"/>
    </source>
</evidence>